<evidence type="ECO:0000256" key="1">
    <source>
        <dbReference type="ARBA" id="ARBA00022490"/>
    </source>
</evidence>
<comment type="caution">
    <text evidence="10">The sequence shown here is derived from an EMBL/GenBank/DDBJ whole genome shotgun (WGS) entry which is preliminary data.</text>
</comment>
<dbReference type="GO" id="GO:0005829">
    <property type="term" value="C:cytosol"/>
    <property type="evidence" value="ECO:0007669"/>
    <property type="project" value="TreeGrafter"/>
</dbReference>
<evidence type="ECO:0000259" key="9">
    <source>
        <dbReference type="SMART" id="SM00650"/>
    </source>
</evidence>
<feature type="binding site" evidence="7 8">
    <location>
        <position position="136"/>
    </location>
    <ligand>
        <name>S-adenosyl-L-methionine</name>
        <dbReference type="ChEBI" id="CHEBI:59789"/>
    </ligand>
</feature>
<protein>
    <recommendedName>
        <fullName evidence="7">Ribosomal RNA small subunit methyltransferase A</fullName>
        <ecNumber evidence="7">2.1.1.182</ecNumber>
    </recommendedName>
    <alternativeName>
        <fullName evidence="7">16S rRNA (adenine(1518)-N(6)/adenine(1519)-N(6))-dimethyltransferase</fullName>
    </alternativeName>
    <alternativeName>
        <fullName evidence="7">16S rRNA dimethyladenosine transferase</fullName>
    </alternativeName>
    <alternativeName>
        <fullName evidence="7">16S rRNA dimethylase</fullName>
    </alternativeName>
    <alternativeName>
        <fullName evidence="7">S-adenosylmethionine-6-N', N'-adenosyl(rRNA) dimethyltransferase</fullName>
    </alternativeName>
</protein>
<dbReference type="GO" id="GO:0003723">
    <property type="term" value="F:RNA binding"/>
    <property type="evidence" value="ECO:0007669"/>
    <property type="project" value="UniProtKB-UniRule"/>
</dbReference>
<evidence type="ECO:0000256" key="4">
    <source>
        <dbReference type="ARBA" id="ARBA00022679"/>
    </source>
</evidence>
<dbReference type="PANTHER" id="PTHR11727">
    <property type="entry name" value="DIMETHYLADENOSINE TRANSFERASE"/>
    <property type="match status" value="1"/>
</dbReference>
<sequence length="298" mass="32194">MSGGPARPAGEAQPLPRGTRAWLRAAGIRPRRAWGQNFLVNARVAERIIDGWEIAPGTEVVEIGAGAGSLTLPLLARGLPVVAVERDPALCDLLRARATVECPGATLELREADILALDPASLGGGAARGARVLVGNLPYALTTAILLWAGRHREAFLWSAFMVQREYGERLLAEPGGAAYGSLSVWARIRYALNREILVRPASFWPIPKVDSLVVRLTPLPAPPVEVPTLELLERVVRAAFSERRKMLAQPLARALSLPRERVERALRISGVDPRKRAEACGLEDFAALTRALADDLG</sequence>
<dbReference type="Pfam" id="PF00398">
    <property type="entry name" value="RrnaAD"/>
    <property type="match status" value="1"/>
</dbReference>
<keyword evidence="6 7" id="KW-0694">RNA-binding</keyword>
<proteinExistence type="inferred from homology"/>
<dbReference type="PROSITE" id="PS51689">
    <property type="entry name" value="SAM_RNA_A_N6_MT"/>
    <property type="match status" value="1"/>
</dbReference>
<evidence type="ECO:0000256" key="5">
    <source>
        <dbReference type="ARBA" id="ARBA00022691"/>
    </source>
</evidence>
<gene>
    <name evidence="7 10" type="primary">rsmA</name>
    <name evidence="7" type="synonym">ksgA</name>
    <name evidence="10" type="ORF">FJY75_00500</name>
</gene>
<feature type="binding site" evidence="7 8">
    <location>
        <position position="113"/>
    </location>
    <ligand>
        <name>S-adenosyl-L-methionine</name>
        <dbReference type="ChEBI" id="CHEBI:59789"/>
    </ligand>
</feature>
<feature type="domain" description="Ribosomal RNA adenine methylase transferase N-terminal" evidence="9">
    <location>
        <begin position="44"/>
        <end position="221"/>
    </location>
</feature>
<comment type="catalytic activity">
    <reaction evidence="7">
        <text>adenosine(1518)/adenosine(1519) in 16S rRNA + 4 S-adenosyl-L-methionine = N(6)-dimethyladenosine(1518)/N(6)-dimethyladenosine(1519) in 16S rRNA + 4 S-adenosyl-L-homocysteine + 4 H(+)</text>
        <dbReference type="Rhea" id="RHEA:19609"/>
        <dbReference type="Rhea" id="RHEA-COMP:10232"/>
        <dbReference type="Rhea" id="RHEA-COMP:10233"/>
        <dbReference type="ChEBI" id="CHEBI:15378"/>
        <dbReference type="ChEBI" id="CHEBI:57856"/>
        <dbReference type="ChEBI" id="CHEBI:59789"/>
        <dbReference type="ChEBI" id="CHEBI:74411"/>
        <dbReference type="ChEBI" id="CHEBI:74493"/>
        <dbReference type="EC" id="2.1.1.182"/>
    </reaction>
</comment>
<evidence type="ECO:0000256" key="2">
    <source>
        <dbReference type="ARBA" id="ARBA00022552"/>
    </source>
</evidence>
<feature type="binding site" evidence="7 8">
    <location>
        <position position="85"/>
    </location>
    <ligand>
        <name>S-adenosyl-L-methionine</name>
        <dbReference type="ChEBI" id="CHEBI:59789"/>
    </ligand>
</feature>
<keyword evidence="4 7" id="KW-0808">Transferase</keyword>
<evidence type="ECO:0000256" key="6">
    <source>
        <dbReference type="ARBA" id="ARBA00022884"/>
    </source>
</evidence>
<dbReference type="InterPro" id="IPR020598">
    <property type="entry name" value="rRNA_Ade_methylase_Trfase_N"/>
</dbReference>
<feature type="binding site" evidence="7 8">
    <location>
        <position position="37"/>
    </location>
    <ligand>
        <name>S-adenosyl-L-methionine</name>
        <dbReference type="ChEBI" id="CHEBI:59789"/>
    </ligand>
</feature>
<name>A0A938BPR3_UNCEI</name>
<dbReference type="InterPro" id="IPR023165">
    <property type="entry name" value="rRNA_Ade_diMease-like_C"/>
</dbReference>
<dbReference type="EC" id="2.1.1.182" evidence="7"/>
<dbReference type="NCBIfam" id="TIGR00755">
    <property type="entry name" value="ksgA"/>
    <property type="match status" value="1"/>
</dbReference>
<dbReference type="AlphaFoldDB" id="A0A938BPR3"/>
<dbReference type="HAMAP" id="MF_00607">
    <property type="entry name" value="16SrRNA_methyltr_A"/>
    <property type="match status" value="1"/>
</dbReference>
<accession>A0A938BPR3</accession>
<reference evidence="10" key="1">
    <citation type="submission" date="2019-03" db="EMBL/GenBank/DDBJ databases">
        <title>Lake Tanganyika Metagenome-Assembled Genomes (MAGs).</title>
        <authorList>
            <person name="Tran P."/>
        </authorList>
    </citation>
    <scope>NUCLEOTIDE SEQUENCE</scope>
    <source>
        <strain evidence="10">M_DeepCast_400m_m2_100</strain>
    </source>
</reference>
<dbReference type="InterPro" id="IPR020596">
    <property type="entry name" value="rRNA_Ade_Mease_Trfase_CS"/>
</dbReference>
<comment type="similarity">
    <text evidence="7">Belongs to the class I-like SAM-binding methyltransferase superfamily. rRNA adenine N(6)-methyltransferase family. RsmA subfamily.</text>
</comment>
<dbReference type="SUPFAM" id="SSF53335">
    <property type="entry name" value="S-adenosyl-L-methionine-dependent methyltransferases"/>
    <property type="match status" value="1"/>
</dbReference>
<keyword evidence="5 7" id="KW-0949">S-adenosyl-L-methionine</keyword>
<dbReference type="Gene3D" id="1.10.8.100">
    <property type="entry name" value="Ribosomal RNA adenine dimethylase-like, domain 2"/>
    <property type="match status" value="1"/>
</dbReference>
<dbReference type="InterPro" id="IPR011530">
    <property type="entry name" value="rRNA_adenine_dimethylase"/>
</dbReference>
<keyword evidence="3 7" id="KW-0489">Methyltransferase</keyword>
<evidence type="ECO:0000256" key="8">
    <source>
        <dbReference type="PROSITE-ProRule" id="PRU01026"/>
    </source>
</evidence>
<dbReference type="GO" id="GO:0052908">
    <property type="term" value="F:16S rRNA (adenine(1518)-N(6)/adenine(1519)-N(6))-dimethyltransferase activity"/>
    <property type="evidence" value="ECO:0007669"/>
    <property type="project" value="UniProtKB-EC"/>
</dbReference>
<dbReference type="PANTHER" id="PTHR11727:SF7">
    <property type="entry name" value="DIMETHYLADENOSINE TRANSFERASE-RELATED"/>
    <property type="match status" value="1"/>
</dbReference>
<dbReference type="Gene3D" id="3.40.50.150">
    <property type="entry name" value="Vaccinia Virus protein VP39"/>
    <property type="match status" value="1"/>
</dbReference>
<keyword evidence="1 7" id="KW-0963">Cytoplasm</keyword>
<dbReference type="Proteomes" id="UP000748308">
    <property type="component" value="Unassembled WGS sequence"/>
</dbReference>
<dbReference type="EMBL" id="VGIY01000005">
    <property type="protein sequence ID" value="MBM3316307.1"/>
    <property type="molecule type" value="Genomic_DNA"/>
</dbReference>
<evidence type="ECO:0000256" key="3">
    <source>
        <dbReference type="ARBA" id="ARBA00022603"/>
    </source>
</evidence>
<organism evidence="10 11">
    <name type="scientific">Eiseniibacteriota bacterium</name>
    <dbReference type="NCBI Taxonomy" id="2212470"/>
    <lineage>
        <taxon>Bacteria</taxon>
        <taxon>Candidatus Eiseniibacteriota</taxon>
    </lineage>
</organism>
<feature type="binding site" evidence="7 8">
    <location>
        <position position="39"/>
    </location>
    <ligand>
        <name>S-adenosyl-L-methionine</name>
        <dbReference type="ChEBI" id="CHEBI:59789"/>
    </ligand>
</feature>
<comment type="function">
    <text evidence="7">Specifically dimethylates two adjacent adenosines (A1518 and A1519) in the loop of a conserved hairpin near the 3'-end of 16S rRNA in the 30S particle. May play a critical role in biogenesis of 30S subunits.</text>
</comment>
<dbReference type="InterPro" id="IPR029063">
    <property type="entry name" value="SAM-dependent_MTases_sf"/>
</dbReference>
<feature type="binding site" evidence="7 8">
    <location>
        <position position="64"/>
    </location>
    <ligand>
        <name>S-adenosyl-L-methionine</name>
        <dbReference type="ChEBI" id="CHEBI:59789"/>
    </ligand>
</feature>
<dbReference type="SMART" id="SM00650">
    <property type="entry name" value="rADc"/>
    <property type="match status" value="1"/>
</dbReference>
<comment type="subcellular location">
    <subcellularLocation>
        <location evidence="7">Cytoplasm</location>
    </subcellularLocation>
</comment>
<dbReference type="PROSITE" id="PS01131">
    <property type="entry name" value="RRNA_A_DIMETH"/>
    <property type="match status" value="1"/>
</dbReference>
<evidence type="ECO:0000313" key="10">
    <source>
        <dbReference type="EMBL" id="MBM3316307.1"/>
    </source>
</evidence>
<evidence type="ECO:0000256" key="7">
    <source>
        <dbReference type="HAMAP-Rule" id="MF_00607"/>
    </source>
</evidence>
<evidence type="ECO:0000313" key="11">
    <source>
        <dbReference type="Proteomes" id="UP000748308"/>
    </source>
</evidence>
<keyword evidence="2 7" id="KW-0698">rRNA processing</keyword>
<dbReference type="InterPro" id="IPR001737">
    <property type="entry name" value="KsgA/Erm"/>
</dbReference>